<evidence type="ECO:0000313" key="2">
    <source>
        <dbReference type="Proteomes" id="UP001497516"/>
    </source>
</evidence>
<organism evidence="1 2">
    <name type="scientific">Linum trigynum</name>
    <dbReference type="NCBI Taxonomy" id="586398"/>
    <lineage>
        <taxon>Eukaryota</taxon>
        <taxon>Viridiplantae</taxon>
        <taxon>Streptophyta</taxon>
        <taxon>Embryophyta</taxon>
        <taxon>Tracheophyta</taxon>
        <taxon>Spermatophyta</taxon>
        <taxon>Magnoliopsida</taxon>
        <taxon>eudicotyledons</taxon>
        <taxon>Gunneridae</taxon>
        <taxon>Pentapetalae</taxon>
        <taxon>rosids</taxon>
        <taxon>fabids</taxon>
        <taxon>Malpighiales</taxon>
        <taxon>Linaceae</taxon>
        <taxon>Linum</taxon>
    </lineage>
</organism>
<dbReference type="Proteomes" id="UP001497516">
    <property type="component" value="Chromosome 8"/>
</dbReference>
<name>A0AAV2GDH5_9ROSI</name>
<accession>A0AAV2GDH5</accession>
<dbReference type="EMBL" id="OZ034821">
    <property type="protein sequence ID" value="CAL1407740.1"/>
    <property type="molecule type" value="Genomic_DNA"/>
</dbReference>
<keyword evidence="2" id="KW-1185">Reference proteome</keyword>
<reference evidence="1 2" key="1">
    <citation type="submission" date="2024-04" db="EMBL/GenBank/DDBJ databases">
        <authorList>
            <person name="Fracassetti M."/>
        </authorList>
    </citation>
    <scope>NUCLEOTIDE SEQUENCE [LARGE SCALE GENOMIC DNA]</scope>
</reference>
<dbReference type="AlphaFoldDB" id="A0AAV2GDH5"/>
<proteinExistence type="predicted"/>
<gene>
    <name evidence="1" type="ORF">LTRI10_LOCUS47390</name>
</gene>
<sequence>MRNGQRSITNYKNLGRLCCADQSLAPQSPLSFLQFSQRLTRITPAIIRASWPPFASPAAVRVSQSTPRSNRRSCSLEIVRFPAVVRLSQPSLCNLWIACRNDQ</sequence>
<evidence type="ECO:0000313" key="1">
    <source>
        <dbReference type="EMBL" id="CAL1407740.1"/>
    </source>
</evidence>
<protein>
    <submittedName>
        <fullName evidence="1">Uncharacterized protein</fullName>
    </submittedName>
</protein>